<dbReference type="EnsemblMetazoa" id="CLYHEMT019630.1">
    <property type="protein sequence ID" value="CLYHEMP019630.1"/>
    <property type="gene ID" value="CLYHEMG019630"/>
</dbReference>
<keyword evidence="8" id="KW-1185">Reference proteome</keyword>
<reference evidence="7" key="1">
    <citation type="submission" date="2021-01" db="UniProtKB">
        <authorList>
            <consortium name="EnsemblMetazoa"/>
        </authorList>
    </citation>
    <scope>IDENTIFICATION</scope>
</reference>
<keyword evidence="5" id="KW-0732">Signal</keyword>
<feature type="transmembrane region" description="Helical" evidence="4">
    <location>
        <begin position="440"/>
        <end position="461"/>
    </location>
</feature>
<organism evidence="7 8">
    <name type="scientific">Clytia hemisphaerica</name>
    <dbReference type="NCBI Taxonomy" id="252671"/>
    <lineage>
        <taxon>Eukaryota</taxon>
        <taxon>Metazoa</taxon>
        <taxon>Cnidaria</taxon>
        <taxon>Hydrozoa</taxon>
        <taxon>Hydroidolina</taxon>
        <taxon>Leptothecata</taxon>
        <taxon>Obeliida</taxon>
        <taxon>Clytiidae</taxon>
        <taxon>Clytia</taxon>
    </lineage>
</organism>
<dbReference type="Pfam" id="PF13927">
    <property type="entry name" value="Ig_3"/>
    <property type="match status" value="1"/>
</dbReference>
<dbReference type="SUPFAM" id="SSF48726">
    <property type="entry name" value="Immunoglobulin"/>
    <property type="match status" value="3"/>
</dbReference>
<evidence type="ECO:0000256" key="4">
    <source>
        <dbReference type="SAM" id="Phobius"/>
    </source>
</evidence>
<dbReference type="InterPro" id="IPR003598">
    <property type="entry name" value="Ig_sub2"/>
</dbReference>
<dbReference type="PROSITE" id="PS50835">
    <property type="entry name" value="IG_LIKE"/>
    <property type="match status" value="3"/>
</dbReference>
<keyword evidence="1" id="KW-0677">Repeat</keyword>
<dbReference type="FunFam" id="2.60.40.10:FF:000032">
    <property type="entry name" value="palladin isoform X1"/>
    <property type="match status" value="1"/>
</dbReference>
<name>A0A7M5X9E9_9CNID</name>
<evidence type="ECO:0000256" key="5">
    <source>
        <dbReference type="SAM" id="SignalP"/>
    </source>
</evidence>
<dbReference type="InterPro" id="IPR013783">
    <property type="entry name" value="Ig-like_fold"/>
</dbReference>
<keyword evidence="4" id="KW-0472">Membrane</keyword>
<accession>A0A7M5X9E9</accession>
<feature type="domain" description="Ig-like" evidence="6">
    <location>
        <begin position="32"/>
        <end position="119"/>
    </location>
</feature>
<dbReference type="Pfam" id="PF07679">
    <property type="entry name" value="I-set"/>
    <property type="match status" value="2"/>
</dbReference>
<dbReference type="PANTHER" id="PTHR44170">
    <property type="entry name" value="PROTEIN SIDEKICK"/>
    <property type="match status" value="1"/>
</dbReference>
<dbReference type="AlphaFoldDB" id="A0A7M5X9E9"/>
<evidence type="ECO:0000259" key="6">
    <source>
        <dbReference type="PROSITE" id="PS50835"/>
    </source>
</evidence>
<dbReference type="SMART" id="SM00409">
    <property type="entry name" value="IG"/>
    <property type="match status" value="3"/>
</dbReference>
<evidence type="ECO:0000256" key="1">
    <source>
        <dbReference type="ARBA" id="ARBA00022737"/>
    </source>
</evidence>
<dbReference type="InterPro" id="IPR007110">
    <property type="entry name" value="Ig-like_dom"/>
</dbReference>
<dbReference type="PANTHER" id="PTHR44170:SF6">
    <property type="entry name" value="CONTACTIN"/>
    <property type="match status" value="1"/>
</dbReference>
<keyword evidence="2" id="KW-1015">Disulfide bond</keyword>
<dbReference type="GO" id="GO:0098609">
    <property type="term" value="P:cell-cell adhesion"/>
    <property type="evidence" value="ECO:0007669"/>
    <property type="project" value="TreeGrafter"/>
</dbReference>
<evidence type="ECO:0000256" key="3">
    <source>
        <dbReference type="ARBA" id="ARBA00023319"/>
    </source>
</evidence>
<dbReference type="InterPro" id="IPR013098">
    <property type="entry name" value="Ig_I-set"/>
</dbReference>
<dbReference type="SMART" id="SM00408">
    <property type="entry name" value="IGc2"/>
    <property type="match status" value="2"/>
</dbReference>
<keyword evidence="4" id="KW-1133">Transmembrane helix</keyword>
<dbReference type="Proteomes" id="UP000594262">
    <property type="component" value="Unplaced"/>
</dbReference>
<dbReference type="InterPro" id="IPR036179">
    <property type="entry name" value="Ig-like_dom_sf"/>
</dbReference>
<feature type="domain" description="Ig-like" evidence="6">
    <location>
        <begin position="241"/>
        <end position="329"/>
    </location>
</feature>
<feature type="chain" id="PRO_5029463382" description="Ig-like domain-containing protein" evidence="5">
    <location>
        <begin position="19"/>
        <end position="476"/>
    </location>
</feature>
<evidence type="ECO:0000313" key="7">
    <source>
        <dbReference type="EnsemblMetazoa" id="CLYHEMP019630.1"/>
    </source>
</evidence>
<dbReference type="GO" id="GO:0016020">
    <property type="term" value="C:membrane"/>
    <property type="evidence" value="ECO:0007669"/>
    <property type="project" value="UniProtKB-SubCell"/>
</dbReference>
<dbReference type="Gene3D" id="2.60.40.10">
    <property type="entry name" value="Immunoglobulins"/>
    <property type="match status" value="3"/>
</dbReference>
<evidence type="ECO:0000256" key="2">
    <source>
        <dbReference type="ARBA" id="ARBA00023157"/>
    </source>
</evidence>
<sequence length="476" mass="53680">MDFARLLNVLLFMTVADSQILTASNDHHPELPKVIFHPISQYKPRGTVKISCKTNDERSESIQYTRDGVPLSPTSDPRITYGTDNTVTITGLDYRQDDGEYRCIVTNNRGKIQSLKKVLKVKTLGSFSNGFQFTDTPIRKDVVIGRSFVLQCPKLSYNFPQNILWGTVPQNGKPILLADTKERYRMSNGDLLFTHVTEQDLKDVNDLIGGISCINYHNGLYVQSVKFNLKRVTAFDDNFAPSFLESISSTNDAYEGEKFKFKCSAGGRPTPKVTWFGPRGEIDNLNPDYQISLPENILTIPAAYPRLAGNYRCVVKNSQGTRQSEGKLVIKSFPKWKKKLKDETVDENSQITLKVDAIGSGILAYDWFKNGQPIDRTNSTYKVNGNSLTVKNIRKSDFGFIQAFVNNGQQEISSTAFLNVKGAEIPSARKLKKEKKFYEFYILIGIASIILLALVVFVLYIHLKDRNTETEEQQTS</sequence>
<keyword evidence="4" id="KW-0812">Transmembrane</keyword>
<feature type="signal peptide" evidence="5">
    <location>
        <begin position="1"/>
        <end position="18"/>
    </location>
</feature>
<dbReference type="OrthoDB" id="6244967at2759"/>
<keyword evidence="3" id="KW-0393">Immunoglobulin domain</keyword>
<proteinExistence type="predicted"/>
<protein>
    <recommendedName>
        <fullName evidence="6">Ig-like domain-containing protein</fullName>
    </recommendedName>
</protein>
<evidence type="ECO:0000313" key="8">
    <source>
        <dbReference type="Proteomes" id="UP000594262"/>
    </source>
</evidence>
<feature type="domain" description="Ig-like" evidence="6">
    <location>
        <begin position="334"/>
        <end position="419"/>
    </location>
</feature>
<dbReference type="InterPro" id="IPR003599">
    <property type="entry name" value="Ig_sub"/>
</dbReference>